<sequence length="62" mass="7322">MWGCGEVWLLMFLEFAWNAWEKRKLGELYKKTVEKNDGTFSQNQIISVASMSWNMLDQIDFG</sequence>
<evidence type="ECO:0000313" key="1">
    <source>
        <dbReference type="EMBL" id="ATO45236.1"/>
    </source>
</evidence>
<keyword evidence="1" id="KW-0255">Endonuclease</keyword>
<dbReference type="OrthoDB" id="9795776at2"/>
<name>A0A2D1KSV9_9LACO</name>
<geneLocation type="plasmid" evidence="1 2">
    <name>pLDW-7</name>
</geneLocation>
<dbReference type="GO" id="GO:0004519">
    <property type="term" value="F:endonuclease activity"/>
    <property type="evidence" value="ECO:0007669"/>
    <property type="project" value="UniProtKB-KW"/>
</dbReference>
<dbReference type="Proteomes" id="UP000223559">
    <property type="component" value="Plasmid pLDW-7"/>
</dbReference>
<gene>
    <name evidence="1" type="ORF">LC20004_15045</name>
</gene>
<evidence type="ECO:0000313" key="2">
    <source>
        <dbReference type="Proteomes" id="UP000223559"/>
    </source>
</evidence>
<proteinExistence type="predicted"/>
<keyword evidence="2" id="KW-1185">Reference proteome</keyword>
<accession>A0A2D1KSV9</accession>
<dbReference type="KEGG" id="lcy:LC20004_15045"/>
<reference evidence="1 2" key="1">
    <citation type="submission" date="2016-10" db="EMBL/GenBank/DDBJ databases">
        <title>The whole genome sequencing and assembly of L. cotyniformis subsp. torquens DSM 20004 strain.</title>
        <authorList>
            <person name="Park M.-K."/>
            <person name="Lee Y.-J."/>
            <person name="Yi H."/>
            <person name="Bahn Y.-S."/>
            <person name="Kim J.F."/>
            <person name="Lee D.-W."/>
        </authorList>
    </citation>
    <scope>NUCLEOTIDE SEQUENCE [LARGE SCALE GENOMIC DNA]</scope>
    <source>
        <strain evidence="1 2">DSM 20004</strain>
        <plasmid evidence="1 2">pLDW-7</plasmid>
    </source>
</reference>
<keyword evidence="1" id="KW-0540">Nuclease</keyword>
<keyword evidence="1" id="KW-0378">Hydrolase</keyword>
<keyword evidence="1" id="KW-0614">Plasmid</keyword>
<dbReference type="AlphaFoldDB" id="A0A2D1KSV9"/>
<organism evidence="1 2">
    <name type="scientific">Loigolactobacillus coryniformis subsp. torquens DSM 20004 = KCTC 3535</name>
    <dbReference type="NCBI Taxonomy" id="1423822"/>
    <lineage>
        <taxon>Bacteria</taxon>
        <taxon>Bacillati</taxon>
        <taxon>Bacillota</taxon>
        <taxon>Bacilli</taxon>
        <taxon>Lactobacillales</taxon>
        <taxon>Lactobacillaceae</taxon>
        <taxon>Loigolactobacillus</taxon>
    </lineage>
</organism>
<dbReference type="EMBL" id="CP017701">
    <property type="protein sequence ID" value="ATO45236.1"/>
    <property type="molecule type" value="Genomic_DNA"/>
</dbReference>
<protein>
    <submittedName>
        <fullName evidence="1">Restriction endonuclease subunit S</fullName>
    </submittedName>
</protein>